<dbReference type="GO" id="GO:0016787">
    <property type="term" value="F:hydrolase activity"/>
    <property type="evidence" value="ECO:0007669"/>
    <property type="project" value="UniProtKB-ARBA"/>
</dbReference>
<accession>A0A8S4F5B8</accession>
<dbReference type="SUPFAM" id="SSF88713">
    <property type="entry name" value="Glycoside hydrolase/deacetylase"/>
    <property type="match status" value="1"/>
</dbReference>
<protein>
    <submittedName>
        <fullName evidence="1">(diamondback moth) hypothetical protein</fullName>
    </submittedName>
</protein>
<gene>
    <name evidence="1" type="ORF">PLXY2_LOCUS7770</name>
</gene>
<dbReference type="GO" id="GO:0005975">
    <property type="term" value="P:carbohydrate metabolic process"/>
    <property type="evidence" value="ECO:0007669"/>
    <property type="project" value="InterPro"/>
</dbReference>
<dbReference type="Gene3D" id="3.20.110.10">
    <property type="entry name" value="Glycoside hydrolase 38, N terminal domain"/>
    <property type="match status" value="1"/>
</dbReference>
<dbReference type="Proteomes" id="UP000653454">
    <property type="component" value="Unassembled WGS sequence"/>
</dbReference>
<organism evidence="1 2">
    <name type="scientific">Plutella xylostella</name>
    <name type="common">Diamondback moth</name>
    <name type="synonym">Plutella maculipennis</name>
    <dbReference type="NCBI Taxonomy" id="51655"/>
    <lineage>
        <taxon>Eukaryota</taxon>
        <taxon>Metazoa</taxon>
        <taxon>Ecdysozoa</taxon>
        <taxon>Arthropoda</taxon>
        <taxon>Hexapoda</taxon>
        <taxon>Insecta</taxon>
        <taxon>Pterygota</taxon>
        <taxon>Neoptera</taxon>
        <taxon>Endopterygota</taxon>
        <taxon>Lepidoptera</taxon>
        <taxon>Glossata</taxon>
        <taxon>Ditrysia</taxon>
        <taxon>Yponomeutoidea</taxon>
        <taxon>Plutellidae</taxon>
        <taxon>Plutella</taxon>
    </lineage>
</organism>
<dbReference type="InterPro" id="IPR027291">
    <property type="entry name" value="Glyco_hydro_38_N_sf"/>
</dbReference>
<proteinExistence type="predicted"/>
<evidence type="ECO:0000313" key="1">
    <source>
        <dbReference type="EMBL" id="CAG9122903.1"/>
    </source>
</evidence>
<dbReference type="InterPro" id="IPR011330">
    <property type="entry name" value="Glyco_hydro/deAcase_b/a-brl"/>
</dbReference>
<feature type="non-terminal residue" evidence="1">
    <location>
        <position position="1"/>
    </location>
</feature>
<sequence>VAEFLNITSKMATGYTTDNILVTMGEDFQYQDALMWFKNLDKLIQ</sequence>
<comment type="caution">
    <text evidence="1">The sequence shown here is derived from an EMBL/GenBank/DDBJ whole genome shotgun (WGS) entry which is preliminary data.</text>
</comment>
<reference evidence="1" key="1">
    <citation type="submission" date="2020-11" db="EMBL/GenBank/DDBJ databases">
        <authorList>
            <person name="Whiteford S."/>
        </authorList>
    </citation>
    <scope>NUCLEOTIDE SEQUENCE</scope>
</reference>
<keyword evidence="2" id="KW-1185">Reference proteome</keyword>
<dbReference type="AlphaFoldDB" id="A0A8S4F5B8"/>
<dbReference type="EMBL" id="CAJHNJ030000028">
    <property type="protein sequence ID" value="CAG9122903.1"/>
    <property type="molecule type" value="Genomic_DNA"/>
</dbReference>
<evidence type="ECO:0000313" key="2">
    <source>
        <dbReference type="Proteomes" id="UP000653454"/>
    </source>
</evidence>
<name>A0A8S4F5B8_PLUXY</name>